<reference evidence="1" key="2">
    <citation type="submission" date="2023-03" db="EMBL/GenBank/DDBJ databases">
        <authorList>
            <person name="Zhang Z."/>
        </authorList>
    </citation>
    <scope>NUCLEOTIDE SEQUENCE</scope>
    <source>
        <strain evidence="1">DSA</strain>
    </source>
</reference>
<organism evidence="1 2">
    <name type="scientific">Desulforamulus aquiferis</name>
    <dbReference type="NCBI Taxonomy" id="1397668"/>
    <lineage>
        <taxon>Bacteria</taxon>
        <taxon>Bacillati</taxon>
        <taxon>Bacillota</taxon>
        <taxon>Clostridia</taxon>
        <taxon>Eubacteriales</taxon>
        <taxon>Peptococcaceae</taxon>
        <taxon>Desulforamulus</taxon>
    </lineage>
</organism>
<dbReference type="Proteomes" id="UP001172911">
    <property type="component" value="Unassembled WGS sequence"/>
</dbReference>
<comment type="caution">
    <text evidence="1">The sequence shown here is derived from an EMBL/GenBank/DDBJ whole genome shotgun (WGS) entry which is preliminary data.</text>
</comment>
<accession>A0AAW7Z9J9</accession>
<gene>
    <name evidence="1" type="ORF">P6N53_01910</name>
</gene>
<name>A0AAW7Z9J9_9FIRM</name>
<evidence type="ECO:0000313" key="1">
    <source>
        <dbReference type="EMBL" id="MDO7785981.1"/>
    </source>
</evidence>
<evidence type="ECO:0000313" key="2">
    <source>
        <dbReference type="Proteomes" id="UP001172911"/>
    </source>
</evidence>
<dbReference type="EMBL" id="JARPTC010000002">
    <property type="protein sequence ID" value="MDO7785981.1"/>
    <property type="molecule type" value="Genomic_DNA"/>
</dbReference>
<proteinExistence type="predicted"/>
<sequence length="96" mass="10626">MTKRFIIKKEMLDVLDPETMRDYVSNILQHIEDCQGNHSLPNLESLGQDVLKTSFEFGLVDINSGCSGCSGGCPTTKEKTPVSNKSGKVIPFKKLH</sequence>
<protein>
    <submittedName>
        <fullName evidence="1">Uncharacterized protein</fullName>
    </submittedName>
</protein>
<dbReference type="AlphaFoldDB" id="A0AAW7Z9J9"/>
<dbReference type="RefSeq" id="WP_304540711.1">
    <property type="nucleotide sequence ID" value="NZ_JARPTC010000002.1"/>
</dbReference>
<keyword evidence="2" id="KW-1185">Reference proteome</keyword>
<reference evidence="1" key="1">
    <citation type="journal article" date="2023" name="J. Hazard. Mater.">
        <title>Anaerobic biodegradation of pyrene and benzo[a]pyrene by a new sulfate-reducing Desulforamulus aquiferis strain DSA.</title>
        <authorList>
            <person name="Zhang Z."/>
            <person name="Sun J."/>
            <person name="Gong X."/>
            <person name="Wang C."/>
            <person name="Wang H."/>
        </authorList>
    </citation>
    <scope>NUCLEOTIDE SEQUENCE</scope>
    <source>
        <strain evidence="1">DSA</strain>
    </source>
</reference>